<accession>A0A178XK69</accession>
<comment type="caution">
    <text evidence="1">The sequence shown here is derived from an EMBL/GenBank/DDBJ whole genome shotgun (WGS) entry which is preliminary data.</text>
</comment>
<dbReference type="RefSeq" id="WP_064244385.1">
    <property type="nucleotide sequence ID" value="NZ_LPUX01000067.1"/>
</dbReference>
<dbReference type="Proteomes" id="UP000094025">
    <property type="component" value="Unassembled WGS sequence"/>
</dbReference>
<protein>
    <submittedName>
        <fullName evidence="1">Uncharacterized protein</fullName>
    </submittedName>
</protein>
<evidence type="ECO:0000313" key="2">
    <source>
        <dbReference type="Proteomes" id="UP000094025"/>
    </source>
</evidence>
<name>A0A178XK69_9HYPH</name>
<reference evidence="1 2" key="1">
    <citation type="journal article" date="2016" name="Int. J. Syst. Evol. Microbiol.">
        <title>Ensifer glycinis sp. nov., an novel rhizobial species associated with Glycine spp.</title>
        <authorList>
            <person name="Yan H."/>
            <person name="Yan J."/>
            <person name="Sui X.H."/>
            <person name="Wang E.T."/>
            <person name="Chen W.X."/>
            <person name="Zhang X.X."/>
            <person name="Chen W.F."/>
        </authorList>
    </citation>
    <scope>NUCLEOTIDE SEQUENCE [LARGE SCALE GENOMIC DNA]</scope>
    <source>
        <strain evidence="1 2">CCBAU 23380</strain>
    </source>
</reference>
<keyword evidence="2" id="KW-1185">Reference proteome</keyword>
<dbReference type="STRING" id="1472378.AU381_25625"/>
<dbReference type="AlphaFoldDB" id="A0A178XK69"/>
<evidence type="ECO:0000313" key="1">
    <source>
        <dbReference type="EMBL" id="OAP35142.1"/>
    </source>
</evidence>
<proteinExistence type="predicted"/>
<dbReference type="OrthoDB" id="8421073at2"/>
<sequence>MEDFVNMTSNAVQQVQEDMALIARGEEIDLPWRRLRVLLDHRLVEINTPVLLGGPLAGSRTSISWTDEGMRFMGQASSGIDEKGGMIA</sequence>
<dbReference type="EMBL" id="LPUX01000067">
    <property type="protein sequence ID" value="OAP35142.1"/>
    <property type="molecule type" value="Genomic_DNA"/>
</dbReference>
<organism evidence="1 2">
    <name type="scientific">Sinorhizobium glycinis</name>
    <dbReference type="NCBI Taxonomy" id="1472378"/>
    <lineage>
        <taxon>Bacteria</taxon>
        <taxon>Pseudomonadati</taxon>
        <taxon>Pseudomonadota</taxon>
        <taxon>Alphaproteobacteria</taxon>
        <taxon>Hyphomicrobiales</taxon>
        <taxon>Rhizobiaceae</taxon>
        <taxon>Sinorhizobium/Ensifer group</taxon>
        <taxon>Sinorhizobium</taxon>
    </lineage>
</organism>
<gene>
    <name evidence="1" type="ORF">AU381_25625</name>
</gene>